<dbReference type="RefSeq" id="WP_013546357.1">
    <property type="nucleotide sequence ID" value="NC_014933.1"/>
</dbReference>
<feature type="domain" description="Major fimbrial subunit protein N-terminal" evidence="6">
    <location>
        <begin position="39"/>
        <end position="194"/>
    </location>
</feature>
<dbReference type="Pfam" id="PF06321">
    <property type="entry name" value="P_gingi_FimA"/>
    <property type="match status" value="1"/>
</dbReference>
<dbReference type="NCBIfam" id="NF038041">
    <property type="entry name" value="fim_Mfa1_fam"/>
    <property type="match status" value="1"/>
</dbReference>
<reference key="1">
    <citation type="submission" date="2010-11" db="EMBL/GenBank/DDBJ databases">
        <title>The complete genome of Bacteroides helcogenes P 36-108.</title>
        <authorList>
            <consortium name="US DOE Joint Genome Institute (JGI-PGF)"/>
            <person name="Lucas S."/>
            <person name="Copeland A."/>
            <person name="Lapidus A."/>
            <person name="Bruce D."/>
            <person name="Goodwin L."/>
            <person name="Pitluck S."/>
            <person name="Kyrpides N."/>
            <person name="Mavromatis K."/>
            <person name="Ivanova N."/>
            <person name="Zeytun A."/>
            <person name="Brettin T."/>
            <person name="Detter J.C."/>
            <person name="Tapia R."/>
            <person name="Han C."/>
            <person name="Land M."/>
            <person name="Hauser L."/>
            <person name="Markowitz V."/>
            <person name="Cheng J.-F."/>
            <person name="Hugenholtz P."/>
            <person name="Woyke T."/>
            <person name="Wu D."/>
            <person name="Gronow S."/>
            <person name="Wellnitz S."/>
            <person name="Brambilla E."/>
            <person name="Klenk H.-P."/>
            <person name="Eisen J.A."/>
        </authorList>
    </citation>
    <scope>NUCLEOTIDE SEQUENCE</scope>
    <source>
        <strain>P 36-108</strain>
    </source>
</reference>
<dbReference type="GO" id="GO:0009418">
    <property type="term" value="C:pilus shaft"/>
    <property type="evidence" value="ECO:0007669"/>
    <property type="project" value="InterPro"/>
</dbReference>
<organism evidence="8 9">
    <name type="scientific">Bacteroides helcogenes (strain ATCC 35417 / DSM 20613 / JCM 6297 / CCUG 15421 / P 36-108)</name>
    <dbReference type="NCBI Taxonomy" id="693979"/>
    <lineage>
        <taxon>Bacteria</taxon>
        <taxon>Pseudomonadati</taxon>
        <taxon>Bacteroidota</taxon>
        <taxon>Bacteroidia</taxon>
        <taxon>Bacteroidales</taxon>
        <taxon>Bacteroidaceae</taxon>
        <taxon>Bacteroides</taxon>
    </lineage>
</organism>
<feature type="region of interest" description="Disordered" evidence="5">
    <location>
        <begin position="433"/>
        <end position="507"/>
    </location>
</feature>
<dbReference type="STRING" id="693979.Bache_0719"/>
<dbReference type="PATRIC" id="fig|693979.3.peg.768"/>
<evidence type="ECO:0000256" key="1">
    <source>
        <dbReference type="ARBA" id="ARBA00004561"/>
    </source>
</evidence>
<comment type="similarity">
    <text evidence="2">Belongs to the bacteroidetes fimbrillin superfamily. FimA/Mfa1 family.</text>
</comment>
<evidence type="ECO:0000256" key="4">
    <source>
        <dbReference type="ARBA" id="ARBA00023263"/>
    </source>
</evidence>
<keyword evidence="4" id="KW-0281">Fimbrium</keyword>
<sequence length="529" mass="57133">MKLKNFAFAIIAMAMGACSNEDETLTNNGIAEGGDAFISLSIALPDATNTKAMDPGTEGEEEGTTDENTVKSILVLLYDNSGTLKDSKEFPIAELTYSGDVYTTKKWQVKTGEYKAVAIVNPLAAYTATGNTITATLTTLNAVRYESASGLKDNGFIMTNALTTSSPATPANNGDFYADGSVYVNVNGTSMNPTELTINVERSLAKVMITTPATDMSVTADANAAIEFIAFKEVTLNKSYFPIKKLTANGINTTNDYIVDPNFDNNTPNNAAANFSNLDIRNGYKAFSNGTFYCLENTMTAAQQQLGNSTAIYFKARYYADKNDKTAKHLYKYLGKVYDSFTALRSAGVNLTGITEKTYVKGSANSNYSYTEAQTLAEKGVTVYNGGICYYPYKIRHVKSSANNDIMEFAVVRNNVYKLSINSVAGIGKGTYEDITAPKDQEGTDSSTDPKDPDKNTTIDPDQPIDPADPNFPTDPSDPTTPGYDPANPGKPGVTPSTDANTEMDDTDPVLNVSVRILKWTIRKDAIDM</sequence>
<evidence type="ECO:0000259" key="6">
    <source>
        <dbReference type="Pfam" id="PF06321"/>
    </source>
</evidence>
<dbReference type="KEGG" id="bhl:Bache_0719"/>
<dbReference type="OrthoDB" id="1095847at2"/>
<feature type="compositionally biased region" description="Low complexity" evidence="5">
    <location>
        <begin position="459"/>
        <end position="469"/>
    </location>
</feature>
<evidence type="ECO:0000313" key="8">
    <source>
        <dbReference type="EMBL" id="ADV42742.1"/>
    </source>
</evidence>
<name>E6SNE9_BACT6</name>
<keyword evidence="9" id="KW-1185">Reference proteome</keyword>
<evidence type="ECO:0000256" key="5">
    <source>
        <dbReference type="SAM" id="MobiDB-lite"/>
    </source>
</evidence>
<dbReference type="PROSITE" id="PS51257">
    <property type="entry name" value="PROKAR_LIPOPROTEIN"/>
    <property type="match status" value="1"/>
</dbReference>
<dbReference type="eggNOG" id="ENOG5033TMK">
    <property type="taxonomic scope" value="Bacteria"/>
</dbReference>
<proteinExistence type="inferred from homology"/>
<dbReference type="InterPro" id="IPR029140">
    <property type="entry name" value="Mfa1_C"/>
</dbReference>
<dbReference type="InterPro" id="IPR047786">
    <property type="entry name" value="Mfa1_fim"/>
</dbReference>
<accession>E6SNE9</accession>
<evidence type="ECO:0000313" key="9">
    <source>
        <dbReference type="Proteomes" id="UP000008630"/>
    </source>
</evidence>
<dbReference type="Gene3D" id="2.60.40.3690">
    <property type="match status" value="2"/>
</dbReference>
<keyword evidence="3" id="KW-0732">Signal</keyword>
<evidence type="ECO:0000256" key="3">
    <source>
        <dbReference type="ARBA" id="ARBA00022729"/>
    </source>
</evidence>
<dbReference type="InterPro" id="IPR029141">
    <property type="entry name" value="FimA_N"/>
</dbReference>
<dbReference type="AlphaFoldDB" id="E6SNE9"/>
<feature type="domain" description="Minor fimbrium subunit Mfa1 C-terminal" evidence="7">
    <location>
        <begin position="383"/>
        <end position="459"/>
    </location>
</feature>
<comment type="subcellular location">
    <subcellularLocation>
        <location evidence="1">Fimbrium</location>
    </subcellularLocation>
</comment>
<evidence type="ECO:0008006" key="10">
    <source>
        <dbReference type="Google" id="ProtNLM"/>
    </source>
</evidence>
<dbReference type="Proteomes" id="UP000008630">
    <property type="component" value="Chromosome"/>
</dbReference>
<feature type="compositionally biased region" description="Basic and acidic residues" evidence="5">
    <location>
        <begin position="436"/>
        <end position="457"/>
    </location>
</feature>
<evidence type="ECO:0000259" key="7">
    <source>
        <dbReference type="Pfam" id="PF15495"/>
    </source>
</evidence>
<reference evidence="8 9" key="2">
    <citation type="journal article" date="2011" name="Stand. Genomic Sci.">
        <title>Complete genome sequence of Bacteroides helcogenes type strain (P 36-108).</title>
        <authorList>
            <person name="Pati A."/>
            <person name="Gronow S."/>
            <person name="Zeytun A."/>
            <person name="Lapidus A."/>
            <person name="Nolan M."/>
            <person name="Hammon N."/>
            <person name="Deshpande S."/>
            <person name="Cheng J.F."/>
            <person name="Tapia R."/>
            <person name="Han C."/>
            <person name="Goodwin L."/>
            <person name="Pitluck S."/>
            <person name="Liolios K."/>
            <person name="Pagani I."/>
            <person name="Ivanova N."/>
            <person name="Mavromatis K."/>
            <person name="Chen A."/>
            <person name="Palaniappan K."/>
            <person name="Land M."/>
            <person name="Hauser L."/>
            <person name="Chang Y.J."/>
            <person name="Jeffries C.D."/>
            <person name="Detter J.C."/>
            <person name="Brambilla E."/>
            <person name="Rohde M."/>
            <person name="Goker M."/>
            <person name="Woyke T."/>
            <person name="Bristow J."/>
            <person name="Eisen J.A."/>
            <person name="Markowitz V."/>
            <person name="Hugenholtz P."/>
            <person name="Kyrpides N.C."/>
            <person name="Klenk H.P."/>
            <person name="Lucas S."/>
        </authorList>
    </citation>
    <scope>NUCLEOTIDE SEQUENCE [LARGE SCALE GENOMIC DNA]</scope>
    <source>
        <strain evidence="9">ATCC 35417 / DSM 20613 / JCM 6297 / CCUG 15421 / P 36-108</strain>
    </source>
</reference>
<protein>
    <recommendedName>
        <fullName evidence="10">Fimbrial subunit protein C-terminal domain-containing protein</fullName>
    </recommendedName>
</protein>
<dbReference type="HOGENOM" id="CLU_037401_0_0_10"/>
<dbReference type="Pfam" id="PF15495">
    <property type="entry name" value="Fimbrillin_C"/>
    <property type="match status" value="1"/>
</dbReference>
<gene>
    <name evidence="8" type="ordered locus">Bache_0719</name>
</gene>
<dbReference type="EMBL" id="CP002352">
    <property type="protein sequence ID" value="ADV42742.1"/>
    <property type="molecule type" value="Genomic_DNA"/>
</dbReference>
<evidence type="ECO:0000256" key="2">
    <source>
        <dbReference type="ARBA" id="ARBA00006011"/>
    </source>
</evidence>
<dbReference type="Gene3D" id="2.60.40.2580">
    <property type="match status" value="1"/>
</dbReference>